<dbReference type="PANTHER" id="PTHR11228:SF7">
    <property type="entry name" value="PQQA PEPTIDE CYCLASE"/>
    <property type="match status" value="1"/>
</dbReference>
<dbReference type="GO" id="GO:0003824">
    <property type="term" value="F:catalytic activity"/>
    <property type="evidence" value="ECO:0007669"/>
    <property type="project" value="InterPro"/>
</dbReference>
<dbReference type="SFLD" id="SFLDG01067">
    <property type="entry name" value="SPASM/twitch_domain_containing"/>
    <property type="match status" value="1"/>
</dbReference>
<geneLocation type="plasmid" evidence="9">
    <name>ppz01</name>
</geneLocation>
<dbReference type="PROSITE" id="PS51918">
    <property type="entry name" value="RADICAL_SAM"/>
    <property type="match status" value="1"/>
</dbReference>
<evidence type="ECO:0000313" key="9">
    <source>
        <dbReference type="Proteomes" id="UP000234530"/>
    </source>
</evidence>
<evidence type="ECO:0000256" key="4">
    <source>
        <dbReference type="ARBA" id="ARBA00023004"/>
    </source>
</evidence>
<dbReference type="GO" id="GO:0046872">
    <property type="term" value="F:metal ion binding"/>
    <property type="evidence" value="ECO:0007669"/>
    <property type="project" value="UniProtKB-KW"/>
</dbReference>
<dbReference type="Pfam" id="PF04055">
    <property type="entry name" value="Radical_SAM"/>
    <property type="match status" value="1"/>
</dbReference>
<evidence type="ECO:0000256" key="5">
    <source>
        <dbReference type="ARBA" id="ARBA00023014"/>
    </source>
</evidence>
<evidence type="ECO:0000259" key="7">
    <source>
        <dbReference type="PROSITE" id="PS51918"/>
    </source>
</evidence>
<dbReference type="EMBL" id="CP025431">
    <property type="protein sequence ID" value="AUH66512.1"/>
    <property type="molecule type" value="Genomic_DNA"/>
</dbReference>
<dbReference type="OrthoDB" id="7528037at2"/>
<dbReference type="SUPFAM" id="SSF102114">
    <property type="entry name" value="Radical SAM enzymes"/>
    <property type="match status" value="1"/>
</dbReference>
<dbReference type="PANTHER" id="PTHR11228">
    <property type="entry name" value="RADICAL SAM DOMAIN PROTEIN"/>
    <property type="match status" value="1"/>
</dbReference>
<dbReference type="CDD" id="cd21109">
    <property type="entry name" value="SPASM"/>
    <property type="match status" value="1"/>
</dbReference>
<evidence type="ECO:0000256" key="1">
    <source>
        <dbReference type="ARBA" id="ARBA00001966"/>
    </source>
</evidence>
<dbReference type="InterPro" id="IPR007197">
    <property type="entry name" value="rSAM"/>
</dbReference>
<gene>
    <name evidence="8" type="ORF">CX676_19570</name>
</gene>
<evidence type="ECO:0000313" key="8">
    <source>
        <dbReference type="EMBL" id="AUH66512.1"/>
    </source>
</evidence>
<dbReference type="AlphaFoldDB" id="A0A2H5F4P1"/>
<proteinExistence type="predicted"/>
<feature type="domain" description="Radical SAM core" evidence="7">
    <location>
        <begin position="244"/>
        <end position="472"/>
    </location>
</feature>
<name>A0A2H5F4P1_9RHOB</name>
<organism evidence="8 9">
    <name type="scientific">Paracoccus zhejiangensis</name>
    <dbReference type="NCBI Taxonomy" id="1077935"/>
    <lineage>
        <taxon>Bacteria</taxon>
        <taxon>Pseudomonadati</taxon>
        <taxon>Pseudomonadota</taxon>
        <taxon>Alphaproteobacteria</taxon>
        <taxon>Rhodobacterales</taxon>
        <taxon>Paracoccaceae</taxon>
        <taxon>Paracoccus</taxon>
    </lineage>
</organism>
<reference evidence="8 9" key="1">
    <citation type="journal article" date="2013" name="Antonie Van Leeuwenhoek">
        <title>Paracoccus zhejiangensis sp. nov., isolated from activated sludge in wastewater-treatment system.</title>
        <authorList>
            <person name="Wu Z.G."/>
            <person name="Zhang D.F."/>
            <person name="Liu Y.L."/>
            <person name="Wang F."/>
            <person name="Jiang X."/>
            <person name="Li C."/>
            <person name="Li S.P."/>
            <person name="Hong Q."/>
            <person name="Li W.J."/>
        </authorList>
    </citation>
    <scope>NUCLEOTIDE SEQUENCE [LARGE SCALE GENOMIC DNA]</scope>
    <source>
        <strain evidence="8 9">J6</strain>
        <plasmid evidence="9">Plasmid ppz01</plasmid>
    </source>
</reference>
<evidence type="ECO:0000256" key="3">
    <source>
        <dbReference type="ARBA" id="ARBA00022723"/>
    </source>
</evidence>
<dbReference type="Proteomes" id="UP000234530">
    <property type="component" value="Plasmid pPZ01"/>
</dbReference>
<dbReference type="SFLD" id="SFLDS00029">
    <property type="entry name" value="Radical_SAM"/>
    <property type="match status" value="1"/>
</dbReference>
<dbReference type="GO" id="GO:0051536">
    <property type="term" value="F:iron-sulfur cluster binding"/>
    <property type="evidence" value="ECO:0007669"/>
    <property type="project" value="UniProtKB-KW"/>
</dbReference>
<dbReference type="KEGG" id="pzh:CX676_19570"/>
<keyword evidence="2" id="KW-0949">S-adenosyl-L-methionine</keyword>
<evidence type="ECO:0000256" key="2">
    <source>
        <dbReference type="ARBA" id="ARBA00022691"/>
    </source>
</evidence>
<feature type="compositionally biased region" description="Basic and acidic residues" evidence="6">
    <location>
        <begin position="501"/>
        <end position="510"/>
    </location>
</feature>
<accession>A0A2H5F4P1</accession>
<dbReference type="CDD" id="cd01335">
    <property type="entry name" value="Radical_SAM"/>
    <property type="match status" value="1"/>
</dbReference>
<dbReference type="Gene3D" id="3.20.20.70">
    <property type="entry name" value="Aldolase class I"/>
    <property type="match status" value="2"/>
</dbReference>
<feature type="region of interest" description="Disordered" evidence="6">
    <location>
        <begin position="489"/>
        <end position="510"/>
    </location>
</feature>
<sequence>MTVQGPVPTAPPASPEAEPETDPVWRRAFELIRSRAWHWRSGRRLTRSAAGYIEPRPYCDRLLAEALSDRCFLDTAHRAAFFDWACAQPGIKVLVPVLAAHDLMARGDSTAAITHLTLAMALDQEDLYAQEMWFAAHGRPIRPVDPAKRFCPNPFERLESGSQNRLRFCCPAWLPNPVGSLEDATAEAIWNSTAAQDIRASIHDGSYRYCSRMHCPMFSDDLLPRVESIRNPVLQQIQRDKSTVIPPKIRRISLSHDRSCNLTCPSCRTKLIIADRAENTRLDALTDKALLPLLLASEKVVITGSGDPFSSKHYRNVIRRLTARSDGPRIDLQTNGLLLARSWDELGLDGHVGQVLVSIDAASKPTYEAIRRNGVFEDLLANLDFLSTLRQQGRVAYVRLDFVVQALNFREMPAAARLMRGYGFDCIKFQMLRSWNTWSAEDFRRHHVGHPDHPDHAEFRSVLRDPALDRPDVYWFGFYAEPSPGIELSNRSLPGAVPSKGDARHAASRA</sequence>
<keyword evidence="9" id="KW-1185">Reference proteome</keyword>
<keyword evidence="5" id="KW-0411">Iron-sulfur</keyword>
<dbReference type="RefSeq" id="WP_101754483.1">
    <property type="nucleotide sequence ID" value="NZ_CP025431.1"/>
</dbReference>
<keyword evidence="8" id="KW-0614">Plasmid</keyword>
<protein>
    <recommendedName>
        <fullName evidence="7">Radical SAM core domain-containing protein</fullName>
    </recommendedName>
</protein>
<dbReference type="InterPro" id="IPR058240">
    <property type="entry name" value="rSAM_sf"/>
</dbReference>
<comment type="cofactor">
    <cofactor evidence="1">
        <name>[4Fe-4S] cluster</name>
        <dbReference type="ChEBI" id="CHEBI:49883"/>
    </cofactor>
</comment>
<keyword evidence="4" id="KW-0408">Iron</keyword>
<keyword evidence="3" id="KW-0479">Metal-binding</keyword>
<dbReference type="InterPro" id="IPR050377">
    <property type="entry name" value="Radical_SAM_PqqE_MftC-like"/>
</dbReference>
<feature type="region of interest" description="Disordered" evidence="6">
    <location>
        <begin position="1"/>
        <end position="21"/>
    </location>
</feature>
<evidence type="ECO:0000256" key="6">
    <source>
        <dbReference type="SAM" id="MobiDB-lite"/>
    </source>
</evidence>
<dbReference type="InterPro" id="IPR013785">
    <property type="entry name" value="Aldolase_TIM"/>
</dbReference>